<evidence type="ECO:0000313" key="1">
    <source>
        <dbReference type="EMBL" id="KAG5169220.1"/>
    </source>
</evidence>
<sequence length="127" mass="14757">MEASSFQGLIHEELLLILCRPKEHHVFDILHYIKVAFKKHALDDFQESDCFNKEAFRYRESTQSFAALAIQSASLSHSESALFDMDHPSPMGFINSEIEFRKLDPDQLNLQRTKLGLDEWEKNISKD</sequence>
<accession>A0A8H8CLA2</accession>
<name>A0A8H8CLA2_PSICU</name>
<gene>
    <name evidence="1" type="ORF">JR316_005776</name>
</gene>
<organism evidence="1">
    <name type="scientific">Psilocybe cubensis</name>
    <name type="common">Psychedelic mushroom</name>
    <name type="synonym">Stropharia cubensis</name>
    <dbReference type="NCBI Taxonomy" id="181762"/>
    <lineage>
        <taxon>Eukaryota</taxon>
        <taxon>Fungi</taxon>
        <taxon>Dikarya</taxon>
        <taxon>Basidiomycota</taxon>
        <taxon>Agaricomycotina</taxon>
        <taxon>Agaricomycetes</taxon>
        <taxon>Agaricomycetidae</taxon>
        <taxon>Agaricales</taxon>
        <taxon>Agaricineae</taxon>
        <taxon>Strophariaceae</taxon>
        <taxon>Psilocybe</taxon>
    </lineage>
</organism>
<comment type="caution">
    <text evidence="1">The sequence shown here is derived from an EMBL/GenBank/DDBJ whole genome shotgun (WGS) entry which is preliminary data.</text>
</comment>
<reference evidence="1" key="1">
    <citation type="submission" date="2021-02" db="EMBL/GenBank/DDBJ databases">
        <title>Psilocybe cubensis genome.</title>
        <authorList>
            <person name="Mckernan K.J."/>
            <person name="Crawford S."/>
            <person name="Trippe A."/>
            <person name="Kane L.T."/>
            <person name="Mclaughlin S."/>
        </authorList>
    </citation>
    <scope>NUCLEOTIDE SEQUENCE [LARGE SCALE GENOMIC DNA]</scope>
    <source>
        <strain evidence="1">MGC-MH-2018</strain>
    </source>
</reference>
<protein>
    <submittedName>
        <fullName evidence="1">Uncharacterized protein</fullName>
    </submittedName>
</protein>
<dbReference type="EMBL" id="JAFIQS010000005">
    <property type="protein sequence ID" value="KAG5169220.1"/>
    <property type="molecule type" value="Genomic_DNA"/>
</dbReference>
<dbReference type="AlphaFoldDB" id="A0A8H8CLA2"/>
<proteinExistence type="predicted"/>